<sequence length="554" mass="62762">MSLKQYGIYLAFPPTVDLRAEGLGRHLAMFLKGAEKLGDARFIIVCPSWSQETLHTLFESEQVSAEVFEIASPQNKPYILSVFEAWRAYRSRSKRRSGRFQRMLDFAMGKVSRVWQVFAKKAVAVNSFASMVAFLLLSLAALIVALPISIIALPVAAILVIKRGWSMMRRHASSQITWCHKIASRINSLLARPDKEGLLFRLFDEMQKIEAGRMQDIIDSLPRVRAWYSPTAFWPSFNKIKAPRLMCVPDVVLNDFPVGFSMLGGNRLATVYETLEKSIKGGCNFVTYSEATKWNTLIDRYGIPAINVKVVPHAPNDLHHWIKITGFPDVEATSRKYCQSLMRGALQRSTNVDYTSAFNNGDVEFLFYASQFRPSKNVMTLLRAYLHLLRRRYLGVKLVLTGHPSAIPEIWQFIFDNRLENDVIFLHGLKIEELAAFYKLATLAVNPSLSEGGCPFTFTEALSVGTPVVMARIPVTEEVIQDPDVQDATFFDPYDWEDCASRIEWAIKNRAELLSLQLKTYAELCERSWTDVVREHLQVLDEISAMNAVVPSNA</sequence>
<proteinExistence type="predicted"/>
<protein>
    <submittedName>
        <fullName evidence="4">Glycosyltransferase</fullName>
        <ecNumber evidence="4">2.4.-.-</ecNumber>
    </submittedName>
</protein>
<keyword evidence="2" id="KW-1133">Transmembrane helix</keyword>
<evidence type="ECO:0000313" key="4">
    <source>
        <dbReference type="EMBL" id="WFF80223.1"/>
    </source>
</evidence>
<dbReference type="EC" id="2.4.-.-" evidence="4"/>
<organism evidence="4 5">
    <name type="scientific">Delftia tsuruhatensis</name>
    <dbReference type="NCBI Taxonomy" id="180282"/>
    <lineage>
        <taxon>Bacteria</taxon>
        <taxon>Pseudomonadati</taxon>
        <taxon>Pseudomonadota</taxon>
        <taxon>Betaproteobacteria</taxon>
        <taxon>Burkholderiales</taxon>
        <taxon>Comamonadaceae</taxon>
        <taxon>Delftia</taxon>
    </lineage>
</organism>
<dbReference type="Pfam" id="PF00534">
    <property type="entry name" value="Glycos_transf_1"/>
    <property type="match status" value="1"/>
</dbReference>
<keyword evidence="4" id="KW-0328">Glycosyltransferase</keyword>
<dbReference type="PANTHER" id="PTHR46401:SF2">
    <property type="entry name" value="GLYCOSYLTRANSFERASE WBBK-RELATED"/>
    <property type="match status" value="1"/>
</dbReference>
<gene>
    <name evidence="4" type="ORF">PYR84_25375</name>
</gene>
<accession>A0AAX3SJQ3</accession>
<evidence type="ECO:0000256" key="2">
    <source>
        <dbReference type="SAM" id="Phobius"/>
    </source>
</evidence>
<dbReference type="Proteomes" id="UP001219066">
    <property type="component" value="Chromosome"/>
</dbReference>
<dbReference type="Gene3D" id="3.40.50.2000">
    <property type="entry name" value="Glycogen Phosphorylase B"/>
    <property type="match status" value="1"/>
</dbReference>
<reference evidence="4" key="1">
    <citation type="submission" date="2023-03" db="EMBL/GenBank/DDBJ databases">
        <title>Synergistic degradation of erythromycin by symbiotic bacteria Ery-6A and Ery-6B and application in simulated water remediation.</title>
        <authorList>
            <person name="Xu S."/>
        </authorList>
    </citation>
    <scope>NUCLEOTIDE SEQUENCE</scope>
    <source>
        <strain evidence="4">Ery-6A</strain>
    </source>
</reference>
<keyword evidence="2" id="KW-0472">Membrane</keyword>
<dbReference type="AlphaFoldDB" id="A0AAX3SJQ3"/>
<evidence type="ECO:0000313" key="5">
    <source>
        <dbReference type="Proteomes" id="UP001219066"/>
    </source>
</evidence>
<evidence type="ECO:0000259" key="3">
    <source>
        <dbReference type="Pfam" id="PF00534"/>
    </source>
</evidence>
<keyword evidence="1 4" id="KW-0808">Transferase</keyword>
<dbReference type="GO" id="GO:0016757">
    <property type="term" value="F:glycosyltransferase activity"/>
    <property type="evidence" value="ECO:0007669"/>
    <property type="project" value="UniProtKB-KW"/>
</dbReference>
<evidence type="ECO:0000256" key="1">
    <source>
        <dbReference type="ARBA" id="ARBA00022679"/>
    </source>
</evidence>
<dbReference type="RefSeq" id="WP_205626945.1">
    <property type="nucleotide sequence ID" value="NZ_CBCSDN010000037.1"/>
</dbReference>
<dbReference type="EMBL" id="CP120956">
    <property type="protein sequence ID" value="WFF80223.1"/>
    <property type="molecule type" value="Genomic_DNA"/>
</dbReference>
<dbReference type="SUPFAM" id="SSF53756">
    <property type="entry name" value="UDP-Glycosyltransferase/glycogen phosphorylase"/>
    <property type="match status" value="1"/>
</dbReference>
<name>A0AAX3SJQ3_9BURK</name>
<dbReference type="InterPro" id="IPR001296">
    <property type="entry name" value="Glyco_trans_1"/>
</dbReference>
<dbReference type="PANTHER" id="PTHR46401">
    <property type="entry name" value="GLYCOSYLTRANSFERASE WBBK-RELATED"/>
    <property type="match status" value="1"/>
</dbReference>
<feature type="domain" description="Glycosyl transferase family 1" evidence="3">
    <location>
        <begin position="360"/>
        <end position="513"/>
    </location>
</feature>
<keyword evidence="2" id="KW-0812">Transmembrane</keyword>
<feature type="transmembrane region" description="Helical" evidence="2">
    <location>
        <begin position="128"/>
        <end position="161"/>
    </location>
</feature>